<dbReference type="InParanoid" id="A0A507B002"/>
<reference evidence="3 4" key="1">
    <citation type="submission" date="2019-06" db="EMBL/GenBank/DDBJ databases">
        <title>Draft genome sequence of the filamentous fungus Phialemoniopsis curvata isolated from diesel fuel.</title>
        <authorList>
            <person name="Varaljay V.A."/>
            <person name="Lyon W.J."/>
            <person name="Crouch A.L."/>
            <person name="Drake C.E."/>
            <person name="Hollomon J.M."/>
            <person name="Nadeau L.J."/>
            <person name="Nunn H.S."/>
            <person name="Stevenson B.S."/>
            <person name="Bojanowski C.L."/>
            <person name="Crookes-Goodson W.J."/>
        </authorList>
    </citation>
    <scope>NUCLEOTIDE SEQUENCE [LARGE SCALE GENOMIC DNA]</scope>
    <source>
        <strain evidence="3 4">D216</strain>
    </source>
</reference>
<dbReference type="SMART" id="SM00315">
    <property type="entry name" value="RGS"/>
    <property type="match status" value="1"/>
</dbReference>
<feature type="region of interest" description="Disordered" evidence="1">
    <location>
        <begin position="159"/>
        <end position="246"/>
    </location>
</feature>
<feature type="compositionally biased region" description="Polar residues" evidence="1">
    <location>
        <begin position="331"/>
        <end position="341"/>
    </location>
</feature>
<dbReference type="InterPro" id="IPR016137">
    <property type="entry name" value="RGS"/>
</dbReference>
<dbReference type="PROSITE" id="PS50132">
    <property type="entry name" value="RGS"/>
    <property type="match status" value="1"/>
</dbReference>
<dbReference type="Gene3D" id="1.10.167.10">
    <property type="entry name" value="Regulator of G-protein Signalling 4, domain 2"/>
    <property type="match status" value="1"/>
</dbReference>
<feature type="domain" description="RGS" evidence="2">
    <location>
        <begin position="38"/>
        <end position="137"/>
    </location>
</feature>
<dbReference type="AlphaFoldDB" id="A0A507B002"/>
<dbReference type="PANTHER" id="PTHR10845:SF267">
    <property type="entry name" value="REGULATOR OF G PROTEIN SIGNALING DOMAIN PROTEIN (AFU_ORTHOLOGUE AFUA_6G06860)"/>
    <property type="match status" value="1"/>
</dbReference>
<keyword evidence="4" id="KW-1185">Reference proteome</keyword>
<dbReference type="InterPro" id="IPR036305">
    <property type="entry name" value="RGS_sf"/>
</dbReference>
<dbReference type="CDD" id="cd07440">
    <property type="entry name" value="RGS"/>
    <property type="match status" value="1"/>
</dbReference>
<feature type="region of interest" description="Disordered" evidence="1">
    <location>
        <begin position="446"/>
        <end position="467"/>
    </location>
</feature>
<dbReference type="EMBL" id="SKBQ01000036">
    <property type="protein sequence ID" value="TPX13233.1"/>
    <property type="molecule type" value="Genomic_DNA"/>
</dbReference>
<sequence>MASNSRPPSAALLVCTHRPTLQDILSNTAPPPWTLAAFMAYLSSNHCLETLEFTLDTKHYRAAYEQGADHLPTLWQKLMQAYILPSSHREVNLPARVRDRLLSLDPAVQAPSPAELDEAVQIVYELMNDSVLLPFLNEMSSAMGEHDCEHCHDLKLAQGRSKTPRDVAIPEDASRSATSSFLPQLHLGRRNDGAARSNSSLADIGDRETLTDDSGNSSPPAGEPLTPPTTPPTSDWGFGSSPGTLQRAISAHNNGWKRMSARLGLSRRTRQNRKLNVSSAPYASSPDDDIDMTLCEGTSSDTDASTTDDARPTSPSRSTTTELSLSAGCRDSTTPATTWVQETGVGEETRSSADYGGGMAAKGYARDTIYRPVTRPWLARKYARPKLRNNALPGLMVAGSWFDDEGSKQISPALDRSSVFQSSPLSATPIRRSSISECTTYVPEADPMEADTDMSSSSSESSADDATIRVHTPSLSSASGLSLTDFSNFLGSGRAMEVDDGSVTVFECDSHSSSNSGDCYGWEAELDRKISVGGHPSCRCGHLHYRRADGARRSLLNRVFNIVNAPKQESTLARRLSETNIGLPREGHRF</sequence>
<comment type="caution">
    <text evidence="3">The sequence shown here is derived from an EMBL/GenBank/DDBJ whole genome shotgun (WGS) entry which is preliminary data.</text>
</comment>
<evidence type="ECO:0000313" key="4">
    <source>
        <dbReference type="Proteomes" id="UP000319257"/>
    </source>
</evidence>
<feature type="region of interest" description="Disordered" evidence="1">
    <location>
        <begin position="260"/>
        <end position="358"/>
    </location>
</feature>
<accession>A0A507B002</accession>
<name>A0A507B002_9PEZI</name>
<feature type="compositionally biased region" description="Low complexity" evidence="1">
    <location>
        <begin position="298"/>
        <end position="326"/>
    </location>
</feature>
<evidence type="ECO:0000259" key="2">
    <source>
        <dbReference type="PROSITE" id="PS50132"/>
    </source>
</evidence>
<feature type="compositionally biased region" description="Pro residues" evidence="1">
    <location>
        <begin position="221"/>
        <end position="231"/>
    </location>
</feature>
<evidence type="ECO:0000256" key="1">
    <source>
        <dbReference type="SAM" id="MobiDB-lite"/>
    </source>
</evidence>
<evidence type="ECO:0000313" key="3">
    <source>
        <dbReference type="EMBL" id="TPX13233.1"/>
    </source>
</evidence>
<dbReference type="PANTHER" id="PTHR10845">
    <property type="entry name" value="REGULATOR OF G PROTEIN SIGNALING"/>
    <property type="match status" value="1"/>
</dbReference>
<feature type="compositionally biased region" description="Low complexity" evidence="1">
    <location>
        <begin position="453"/>
        <end position="465"/>
    </location>
</feature>
<dbReference type="RefSeq" id="XP_030994944.1">
    <property type="nucleotide sequence ID" value="XM_031141065.1"/>
</dbReference>
<dbReference type="GeneID" id="41973880"/>
<dbReference type="Pfam" id="PF00615">
    <property type="entry name" value="RGS"/>
    <property type="match status" value="1"/>
</dbReference>
<dbReference type="SUPFAM" id="SSF48097">
    <property type="entry name" value="Regulator of G-protein signaling, RGS"/>
    <property type="match status" value="1"/>
</dbReference>
<organism evidence="3 4">
    <name type="scientific">Thyridium curvatum</name>
    <dbReference type="NCBI Taxonomy" id="1093900"/>
    <lineage>
        <taxon>Eukaryota</taxon>
        <taxon>Fungi</taxon>
        <taxon>Dikarya</taxon>
        <taxon>Ascomycota</taxon>
        <taxon>Pezizomycotina</taxon>
        <taxon>Sordariomycetes</taxon>
        <taxon>Sordariomycetidae</taxon>
        <taxon>Thyridiales</taxon>
        <taxon>Thyridiaceae</taxon>
        <taxon>Thyridium</taxon>
    </lineage>
</organism>
<dbReference type="InterPro" id="IPR044926">
    <property type="entry name" value="RGS_subdomain_2"/>
</dbReference>
<proteinExistence type="predicted"/>
<dbReference type="OrthoDB" id="10266999at2759"/>
<gene>
    <name evidence="3" type="ORF">E0L32_006433</name>
</gene>
<protein>
    <recommendedName>
        <fullName evidence="2">RGS domain-containing protein</fullName>
    </recommendedName>
</protein>
<dbReference type="Proteomes" id="UP000319257">
    <property type="component" value="Unassembled WGS sequence"/>
</dbReference>